<dbReference type="Proteomes" id="UP001279660">
    <property type="component" value="Unassembled WGS sequence"/>
</dbReference>
<accession>A0ABU4PFA1</accession>
<evidence type="ECO:0000313" key="1">
    <source>
        <dbReference type="EMBL" id="MDX5982888.1"/>
    </source>
</evidence>
<dbReference type="RefSeq" id="WP_010405948.1">
    <property type="nucleotide sequence ID" value="NZ_JAWXXV010000001.1"/>
</dbReference>
<dbReference type="EMBL" id="JAWXXV010000001">
    <property type="protein sequence ID" value="MDX5982888.1"/>
    <property type="molecule type" value="Genomic_DNA"/>
</dbReference>
<keyword evidence="2" id="KW-1185">Reference proteome</keyword>
<protein>
    <submittedName>
        <fullName evidence="1">DUF6489 family protein</fullName>
    </submittedName>
</protein>
<organism evidence="1 2">
    <name type="scientific">Sphingomonas echinoides</name>
    <dbReference type="NCBI Taxonomy" id="59803"/>
    <lineage>
        <taxon>Bacteria</taxon>
        <taxon>Pseudomonadati</taxon>
        <taxon>Pseudomonadota</taxon>
        <taxon>Alphaproteobacteria</taxon>
        <taxon>Sphingomonadales</taxon>
        <taxon>Sphingomonadaceae</taxon>
        <taxon>Sphingomonas</taxon>
    </lineage>
</organism>
<name>A0ABU4PFA1_9SPHN</name>
<sequence>MKINVEVDCTPEEARRFMGLPDLAPVHEKYVAMLTDAMDGVVAPDLLDNMVRSWMPMSDAGMGMWRKMFESATK</sequence>
<dbReference type="Pfam" id="PF20099">
    <property type="entry name" value="DUF6489"/>
    <property type="match status" value="1"/>
</dbReference>
<comment type="caution">
    <text evidence="1">The sequence shown here is derived from an EMBL/GenBank/DDBJ whole genome shotgun (WGS) entry which is preliminary data.</text>
</comment>
<dbReference type="InterPro" id="IPR045502">
    <property type="entry name" value="DUF6489"/>
</dbReference>
<reference evidence="1 2" key="1">
    <citation type="submission" date="2023-11" db="EMBL/GenBank/DDBJ databases">
        <title>MicrobeMod: A computational toolkit for identifying prokaryotic methylation and restriction-modification with nanopore sequencing.</title>
        <authorList>
            <person name="Crits-Christoph A."/>
            <person name="Kang S.C."/>
            <person name="Lee H."/>
            <person name="Ostrov N."/>
        </authorList>
    </citation>
    <scope>NUCLEOTIDE SEQUENCE [LARGE SCALE GENOMIC DNA]</scope>
    <source>
        <strain evidence="1 2">ATCC 14820</strain>
    </source>
</reference>
<evidence type="ECO:0000313" key="2">
    <source>
        <dbReference type="Proteomes" id="UP001279660"/>
    </source>
</evidence>
<proteinExistence type="predicted"/>
<gene>
    <name evidence="1" type="ORF">SIL82_01330</name>
</gene>